<dbReference type="EMBL" id="JAOL01000186">
    <property type="protein sequence ID" value="EUA86010.1"/>
    <property type="molecule type" value="Genomic_DNA"/>
</dbReference>
<dbReference type="GO" id="GO:0004386">
    <property type="term" value="F:helicase activity"/>
    <property type="evidence" value="ECO:0007669"/>
    <property type="project" value="UniProtKB-KW"/>
</dbReference>
<gene>
    <name evidence="6" type="ORF">I551_7688</name>
</gene>
<reference evidence="6 7" key="1">
    <citation type="submission" date="2014-01" db="EMBL/GenBank/DDBJ databases">
        <authorList>
            <person name="Dobos K."/>
            <person name="Lenaerts A."/>
            <person name="Ordway D."/>
            <person name="DeGroote M.A."/>
            <person name="Parker T."/>
            <person name="Sizemore C."/>
            <person name="Tallon L.J."/>
            <person name="Sadzewicz L.K."/>
            <person name="Sengamalay N."/>
            <person name="Fraser C.M."/>
            <person name="Hine E."/>
            <person name="Shefchek K.A."/>
            <person name="Das S.P."/>
            <person name="Tettelin H."/>
        </authorList>
    </citation>
    <scope>NUCLEOTIDE SEQUENCE [LARGE SCALE GENOMIC DNA]</scope>
    <source>
        <strain evidence="6 7">Harvey</strain>
    </source>
</reference>
<sequence>MGILQAFPDIAGHYRRRFRHVLVDEYQDTNHAQYVLVRELVGRGSEDEPGTCPRRSCA</sequence>
<organism evidence="6 7">
    <name type="scientific">Mycobacterium ulcerans str. Harvey</name>
    <dbReference type="NCBI Taxonomy" id="1299332"/>
    <lineage>
        <taxon>Bacteria</taxon>
        <taxon>Bacillati</taxon>
        <taxon>Actinomycetota</taxon>
        <taxon>Actinomycetes</taxon>
        <taxon>Mycobacteriales</taxon>
        <taxon>Mycobacteriaceae</taxon>
        <taxon>Mycobacterium</taxon>
        <taxon>Mycobacterium ulcerans group</taxon>
    </lineage>
</organism>
<keyword evidence="1" id="KW-0547">Nucleotide-binding</keyword>
<evidence type="ECO:0000313" key="7">
    <source>
        <dbReference type="Proteomes" id="UP000020681"/>
    </source>
</evidence>
<proteinExistence type="predicted"/>
<name>A0ABN0QN18_MYCUL</name>
<keyword evidence="3 6" id="KW-0347">Helicase</keyword>
<dbReference type="Gene3D" id="3.40.50.300">
    <property type="entry name" value="P-loop containing nucleotide triphosphate hydrolases"/>
    <property type="match status" value="1"/>
</dbReference>
<evidence type="ECO:0000256" key="3">
    <source>
        <dbReference type="ARBA" id="ARBA00022806"/>
    </source>
</evidence>
<dbReference type="InterPro" id="IPR027417">
    <property type="entry name" value="P-loop_NTPase"/>
</dbReference>
<keyword evidence="7" id="KW-1185">Reference proteome</keyword>
<comment type="caution">
    <text evidence="6">The sequence shown here is derived from an EMBL/GenBank/DDBJ whole genome shotgun (WGS) entry which is preliminary data.</text>
</comment>
<evidence type="ECO:0000259" key="5">
    <source>
        <dbReference type="Pfam" id="PF00580"/>
    </source>
</evidence>
<dbReference type="Pfam" id="PF00580">
    <property type="entry name" value="UvrD-helicase"/>
    <property type="match status" value="1"/>
</dbReference>
<dbReference type="SUPFAM" id="SSF52540">
    <property type="entry name" value="P-loop containing nucleoside triphosphate hydrolases"/>
    <property type="match status" value="1"/>
</dbReference>
<evidence type="ECO:0000313" key="6">
    <source>
        <dbReference type="EMBL" id="EUA86010.1"/>
    </source>
</evidence>
<dbReference type="InterPro" id="IPR014016">
    <property type="entry name" value="UvrD-like_ATP-bd"/>
</dbReference>
<dbReference type="Proteomes" id="UP000020681">
    <property type="component" value="Unassembled WGS sequence"/>
</dbReference>
<protein>
    <submittedName>
        <fullName evidence="6">UvrD/REP helicase N-terminal domain protein</fullName>
    </submittedName>
</protein>
<evidence type="ECO:0000256" key="1">
    <source>
        <dbReference type="ARBA" id="ARBA00022741"/>
    </source>
</evidence>
<accession>A0ABN0QN18</accession>
<evidence type="ECO:0000256" key="4">
    <source>
        <dbReference type="ARBA" id="ARBA00022840"/>
    </source>
</evidence>
<keyword evidence="4" id="KW-0067">ATP-binding</keyword>
<keyword evidence="2" id="KW-0378">Hydrolase</keyword>
<evidence type="ECO:0000256" key="2">
    <source>
        <dbReference type="ARBA" id="ARBA00022801"/>
    </source>
</evidence>
<feature type="domain" description="UvrD-like helicase ATP-binding" evidence="5">
    <location>
        <begin position="3"/>
        <end position="45"/>
    </location>
</feature>